<protein>
    <submittedName>
        <fullName evidence="1">Uncharacterized protein</fullName>
    </submittedName>
</protein>
<comment type="caution">
    <text evidence="1">The sequence shown here is derived from an EMBL/GenBank/DDBJ whole genome shotgun (WGS) entry which is preliminary data.</text>
</comment>
<name>K0R5Q1_THAOC</name>
<gene>
    <name evidence="1" type="ORF">THAOC_33151</name>
</gene>
<evidence type="ECO:0000313" key="1">
    <source>
        <dbReference type="EMBL" id="EJK48085.1"/>
    </source>
</evidence>
<feature type="non-terminal residue" evidence="1">
    <location>
        <position position="200"/>
    </location>
</feature>
<sequence length="200" mass="21705">MPSSRRPPSAVGKPSFAYFSVDYLLDDVCRPVSQHTFPIFCNVSRKVRRPWPEPPESKESGRLVCLASTEIEFLDIVLAGNQFWLLKWAFCGPPNNLGDQISGNITVIQDSTHPRRRQPAQQLPLCGVLNSNCEHGPARTGHGLAVETTGIGSGRQGFSTGVLCVAWGPSAQHVCPYAAALSDDEDASYVDHVDQPAGHP</sequence>
<dbReference type="EMBL" id="AGNL01046298">
    <property type="protein sequence ID" value="EJK48085.1"/>
    <property type="molecule type" value="Genomic_DNA"/>
</dbReference>
<keyword evidence="2" id="KW-1185">Reference proteome</keyword>
<accession>K0R5Q1</accession>
<proteinExistence type="predicted"/>
<dbReference type="AlphaFoldDB" id="K0R5Q1"/>
<dbReference type="Proteomes" id="UP000266841">
    <property type="component" value="Unassembled WGS sequence"/>
</dbReference>
<organism evidence="1 2">
    <name type="scientific">Thalassiosira oceanica</name>
    <name type="common">Marine diatom</name>
    <dbReference type="NCBI Taxonomy" id="159749"/>
    <lineage>
        <taxon>Eukaryota</taxon>
        <taxon>Sar</taxon>
        <taxon>Stramenopiles</taxon>
        <taxon>Ochrophyta</taxon>
        <taxon>Bacillariophyta</taxon>
        <taxon>Coscinodiscophyceae</taxon>
        <taxon>Thalassiosirophycidae</taxon>
        <taxon>Thalassiosirales</taxon>
        <taxon>Thalassiosiraceae</taxon>
        <taxon>Thalassiosira</taxon>
    </lineage>
</organism>
<evidence type="ECO:0000313" key="2">
    <source>
        <dbReference type="Proteomes" id="UP000266841"/>
    </source>
</evidence>
<reference evidence="1 2" key="1">
    <citation type="journal article" date="2012" name="Genome Biol.">
        <title>Genome and low-iron response of an oceanic diatom adapted to chronic iron limitation.</title>
        <authorList>
            <person name="Lommer M."/>
            <person name="Specht M."/>
            <person name="Roy A.S."/>
            <person name="Kraemer L."/>
            <person name="Andreson R."/>
            <person name="Gutowska M.A."/>
            <person name="Wolf J."/>
            <person name="Bergner S.V."/>
            <person name="Schilhabel M.B."/>
            <person name="Klostermeier U.C."/>
            <person name="Beiko R.G."/>
            <person name="Rosenstiel P."/>
            <person name="Hippler M."/>
            <person name="Laroche J."/>
        </authorList>
    </citation>
    <scope>NUCLEOTIDE SEQUENCE [LARGE SCALE GENOMIC DNA]</scope>
    <source>
        <strain evidence="1 2">CCMP1005</strain>
    </source>
</reference>